<gene>
    <name evidence="2" type="ORF">BCR43DRAFT_486124</name>
</gene>
<reference evidence="2 3" key="1">
    <citation type="submission" date="2016-07" db="EMBL/GenBank/DDBJ databases">
        <title>Pervasive Adenine N6-methylation of Active Genes in Fungi.</title>
        <authorList>
            <consortium name="DOE Joint Genome Institute"/>
            <person name="Mondo S.J."/>
            <person name="Dannebaum R.O."/>
            <person name="Kuo R.C."/>
            <person name="Labutti K."/>
            <person name="Haridas S."/>
            <person name="Kuo A."/>
            <person name="Salamov A."/>
            <person name="Ahrendt S.R."/>
            <person name="Lipzen A."/>
            <person name="Sullivan W."/>
            <person name="Andreopoulos W.B."/>
            <person name="Clum A."/>
            <person name="Lindquist E."/>
            <person name="Daum C."/>
            <person name="Ramamoorthy G.K."/>
            <person name="Gryganskyi A."/>
            <person name="Culley D."/>
            <person name="Magnuson J.K."/>
            <person name="James T.Y."/>
            <person name="O'Malley M.A."/>
            <person name="Stajich J.E."/>
            <person name="Spatafora J.W."/>
            <person name="Visel A."/>
            <person name="Grigoriev I.V."/>
        </authorList>
    </citation>
    <scope>NUCLEOTIDE SEQUENCE [LARGE SCALE GENOMIC DNA]</scope>
    <source>
        <strain evidence="2 3">NRRL 2496</strain>
    </source>
</reference>
<feature type="domain" description="F-box/LRR-repeat protein 15-like leucin rich repeat" evidence="1">
    <location>
        <begin position="239"/>
        <end position="373"/>
    </location>
</feature>
<keyword evidence="3" id="KW-1185">Reference proteome</keyword>
<dbReference type="PANTHER" id="PTHR13318:SF95">
    <property type="entry name" value="F-BOX PROTEIN YLR352W"/>
    <property type="match status" value="1"/>
</dbReference>
<dbReference type="EMBL" id="MCGN01000002">
    <property type="protein sequence ID" value="ORZ00963.1"/>
    <property type="molecule type" value="Genomic_DNA"/>
</dbReference>
<evidence type="ECO:0000313" key="3">
    <source>
        <dbReference type="Proteomes" id="UP000242180"/>
    </source>
</evidence>
<dbReference type="OrthoDB" id="629492at2759"/>
<organism evidence="2 3">
    <name type="scientific">Syncephalastrum racemosum</name>
    <name type="common">Filamentous fungus</name>
    <dbReference type="NCBI Taxonomy" id="13706"/>
    <lineage>
        <taxon>Eukaryota</taxon>
        <taxon>Fungi</taxon>
        <taxon>Fungi incertae sedis</taxon>
        <taxon>Mucoromycota</taxon>
        <taxon>Mucoromycotina</taxon>
        <taxon>Mucoromycetes</taxon>
        <taxon>Mucorales</taxon>
        <taxon>Syncephalastraceae</taxon>
        <taxon>Syncephalastrum</taxon>
    </lineage>
</organism>
<evidence type="ECO:0000259" key="1">
    <source>
        <dbReference type="Pfam" id="PF25372"/>
    </source>
</evidence>
<dbReference type="InParanoid" id="A0A1X2HNI1"/>
<dbReference type="Proteomes" id="UP000242180">
    <property type="component" value="Unassembled WGS sequence"/>
</dbReference>
<dbReference type="GO" id="GO:0019005">
    <property type="term" value="C:SCF ubiquitin ligase complex"/>
    <property type="evidence" value="ECO:0007669"/>
    <property type="project" value="TreeGrafter"/>
</dbReference>
<accession>A0A1X2HNI1</accession>
<name>A0A1X2HNI1_SYNRA</name>
<dbReference type="InterPro" id="IPR006553">
    <property type="entry name" value="Leu-rich_rpt_Cys-con_subtyp"/>
</dbReference>
<dbReference type="Pfam" id="PF25372">
    <property type="entry name" value="DUF7885"/>
    <property type="match status" value="1"/>
</dbReference>
<dbReference type="InterPro" id="IPR032675">
    <property type="entry name" value="LRR_dom_sf"/>
</dbReference>
<dbReference type="STRING" id="13706.A0A1X2HNI1"/>
<dbReference type="GO" id="GO:0031146">
    <property type="term" value="P:SCF-dependent proteasomal ubiquitin-dependent protein catabolic process"/>
    <property type="evidence" value="ECO:0007669"/>
    <property type="project" value="TreeGrafter"/>
</dbReference>
<dbReference type="AlphaFoldDB" id="A0A1X2HNI1"/>
<dbReference type="PANTHER" id="PTHR13318">
    <property type="entry name" value="PARTNER OF PAIRED, ISOFORM B-RELATED"/>
    <property type="match status" value="1"/>
</dbReference>
<protein>
    <recommendedName>
        <fullName evidence="1">F-box/LRR-repeat protein 15-like leucin rich repeat domain-containing protein</fullName>
    </recommendedName>
</protein>
<dbReference type="Gene3D" id="3.80.10.10">
    <property type="entry name" value="Ribonuclease Inhibitor"/>
    <property type="match status" value="3"/>
</dbReference>
<comment type="caution">
    <text evidence="2">The sequence shown here is derived from an EMBL/GenBank/DDBJ whole genome shotgun (WGS) entry which is preliminary data.</text>
</comment>
<dbReference type="SUPFAM" id="SSF52047">
    <property type="entry name" value="RNI-like"/>
    <property type="match status" value="1"/>
</dbReference>
<sequence>MGSARDSLRVIDISLENDTGKAVNVLEAALARCSCVTHIRLTSDHVPAAWSLRAPARSLQLPLGNVQSSLTHLTWSTLANFPDALLVACPNLRALSVAGTNMENARRLFERITVCCPALEQLHCNHPVEESICATSTRPGLRSLIIKGLDRVSDGDIATLTARHLQTLETLIIDDAAEESGSFWTHIAALGAENLRNLTYRPRRRDNDSVQEIYTAIRRSPRLVSVKMPFLDWGIEQVLQPLSELADLRELVLYGCTYQVSNGIQRVAEDLSTLKHTSSLENLEFCNYPCITDTALISMGKIRALRSIAVTDCNSLTTQGILEFIRRTEDIENINLSKCFAVTNEVLVELAKKKNLKTVNVSGCHNISDYGVRYLLANACSGLQSFNAEAPAISNTLIKQVQHALSRQ</sequence>
<evidence type="ECO:0000313" key="2">
    <source>
        <dbReference type="EMBL" id="ORZ00963.1"/>
    </source>
</evidence>
<dbReference type="SMART" id="SM00367">
    <property type="entry name" value="LRR_CC"/>
    <property type="match status" value="5"/>
</dbReference>
<proteinExistence type="predicted"/>
<dbReference type="InterPro" id="IPR057207">
    <property type="entry name" value="FBXL15_LRR"/>
</dbReference>